<reference evidence="4 5" key="1">
    <citation type="journal article" date="2013" name="Genome Biol.">
        <title>Genome of Acanthamoeba castellanii highlights extensive lateral gene transfer and early evolution of tyrosine kinase signaling.</title>
        <authorList>
            <person name="Clarke M."/>
            <person name="Lohan A.J."/>
            <person name="Liu B."/>
            <person name="Lagkouvardos I."/>
            <person name="Roy S."/>
            <person name="Zafar N."/>
            <person name="Bertelli C."/>
            <person name="Schilde C."/>
            <person name="Kianianmomeni A."/>
            <person name="Burglin T.R."/>
            <person name="Frech C."/>
            <person name="Turcotte B."/>
            <person name="Kopec K.O."/>
            <person name="Synnott J.M."/>
            <person name="Choo C."/>
            <person name="Paponov I."/>
            <person name="Finkler A."/>
            <person name="Soon Heng Tan C."/>
            <person name="Hutchins A.P."/>
            <person name="Weinmeier T."/>
            <person name="Rattei T."/>
            <person name="Chu J.S."/>
            <person name="Gimenez G."/>
            <person name="Irimia M."/>
            <person name="Rigden D.J."/>
            <person name="Fitzpatrick D.A."/>
            <person name="Lorenzo-Morales J."/>
            <person name="Bateman A."/>
            <person name="Chiu C.H."/>
            <person name="Tang P."/>
            <person name="Hegemann P."/>
            <person name="Fromm H."/>
            <person name="Raoult D."/>
            <person name="Greub G."/>
            <person name="Miranda-Saavedra D."/>
            <person name="Chen N."/>
            <person name="Nash P."/>
            <person name="Ginger M.L."/>
            <person name="Horn M."/>
            <person name="Schaap P."/>
            <person name="Caler L."/>
            <person name="Loftus B."/>
        </authorList>
    </citation>
    <scope>NUCLEOTIDE SEQUENCE [LARGE SCALE GENOMIC DNA]</scope>
    <source>
        <strain evidence="4 5">Neff</strain>
    </source>
</reference>
<dbReference type="GO" id="GO:0016579">
    <property type="term" value="P:protein deubiquitination"/>
    <property type="evidence" value="ECO:0007669"/>
    <property type="project" value="InterPro"/>
</dbReference>
<organism evidence="4 5">
    <name type="scientific">Acanthamoeba castellanii (strain ATCC 30010 / Neff)</name>
    <dbReference type="NCBI Taxonomy" id="1257118"/>
    <lineage>
        <taxon>Eukaryota</taxon>
        <taxon>Amoebozoa</taxon>
        <taxon>Discosea</taxon>
        <taxon>Longamoebia</taxon>
        <taxon>Centramoebida</taxon>
        <taxon>Acanthamoebidae</taxon>
        <taxon>Acanthamoeba</taxon>
    </lineage>
</organism>
<dbReference type="InterPro" id="IPR052398">
    <property type="entry name" value="Ubiquitin_hydrolase_53/54"/>
</dbReference>
<dbReference type="GO" id="GO:0006508">
    <property type="term" value="P:proteolysis"/>
    <property type="evidence" value="ECO:0007669"/>
    <property type="project" value="UniProtKB-KW"/>
</dbReference>
<keyword evidence="2" id="KW-0378">Hydrolase</keyword>
<dbReference type="Pfam" id="PF00443">
    <property type="entry name" value="UCH"/>
    <property type="match status" value="1"/>
</dbReference>
<dbReference type="PANTHER" id="PTHR22975">
    <property type="entry name" value="UBIQUITIN SPECIFIC PROTEINASE"/>
    <property type="match status" value="1"/>
</dbReference>
<evidence type="ECO:0000313" key="4">
    <source>
        <dbReference type="EMBL" id="ELR23368.1"/>
    </source>
</evidence>
<dbReference type="GO" id="GO:0004843">
    <property type="term" value="F:cysteine-type deubiquitinase activity"/>
    <property type="evidence" value="ECO:0007669"/>
    <property type="project" value="InterPro"/>
</dbReference>
<dbReference type="OrthoDB" id="205782at2759"/>
<dbReference type="PROSITE" id="PS50235">
    <property type="entry name" value="USP_3"/>
    <property type="match status" value="1"/>
</dbReference>
<dbReference type="KEGG" id="acan:ACA1_069520"/>
<evidence type="ECO:0000256" key="2">
    <source>
        <dbReference type="ARBA" id="ARBA00022801"/>
    </source>
</evidence>
<dbReference type="Proteomes" id="UP000011083">
    <property type="component" value="Unassembled WGS sequence"/>
</dbReference>
<gene>
    <name evidence="4" type="ORF">ACA1_069520</name>
</gene>
<keyword evidence="1" id="KW-0833">Ubl conjugation pathway</keyword>
<feature type="domain" description="USP" evidence="3">
    <location>
        <begin position="15"/>
        <end position="274"/>
    </location>
</feature>
<name>L8HF22_ACACF</name>
<dbReference type="AlphaFoldDB" id="L8HF22"/>
<dbReference type="Gene3D" id="3.90.70.10">
    <property type="entry name" value="Cysteine proteinases"/>
    <property type="match status" value="1"/>
</dbReference>
<dbReference type="InterPro" id="IPR001394">
    <property type="entry name" value="Peptidase_C19_UCH"/>
</dbReference>
<dbReference type="RefSeq" id="XP_004352896.1">
    <property type="nucleotide sequence ID" value="XM_004352844.1"/>
</dbReference>
<dbReference type="OMA" id="CCISRSA"/>
<dbReference type="VEuPathDB" id="AmoebaDB:ACA1_069520"/>
<keyword evidence="4" id="KW-0645">Protease</keyword>
<dbReference type="SUPFAM" id="SSF54001">
    <property type="entry name" value="Cysteine proteinases"/>
    <property type="match status" value="1"/>
</dbReference>
<evidence type="ECO:0000313" key="5">
    <source>
        <dbReference type="Proteomes" id="UP000011083"/>
    </source>
</evidence>
<dbReference type="PANTHER" id="PTHR22975:SF9">
    <property type="entry name" value="ECHINUS SPLICE FORM 3"/>
    <property type="match status" value="1"/>
</dbReference>
<dbReference type="InterPro" id="IPR038765">
    <property type="entry name" value="Papain-like_cys_pep_sf"/>
</dbReference>
<protein>
    <submittedName>
        <fullName evidence="4">Ubiquitin specific protease 54 family protein</fullName>
    </submittedName>
</protein>
<proteinExistence type="predicted"/>
<sequence length="274" mass="31196">MQDPRGTSREDEAKKGLQNRVGEQNCFLNVVIQGLWHLRSFRDKFQSSTAEHKHAAQGSCIHCALKVLLSNYEWSEEAVLPPKVLREALSNLFAKEGRFQINQMDDAMEALDSILSCLHDSLAKKREDGSSDYCEPACLVFGINVMEQSECSKCGCSSEPVLSQGWIHYGYTNDLMDSPRVSADIMSEVFNLLDEQLDLRHSFPNVDEECQYRLRGMVPLRSPFWCLSHAMSSPSAHAFPICQICFYACHYMAFFFNPKKRVWMTFDDASVTVH</sequence>
<evidence type="ECO:0000259" key="3">
    <source>
        <dbReference type="PROSITE" id="PS50235"/>
    </source>
</evidence>
<keyword evidence="5" id="KW-1185">Reference proteome</keyword>
<evidence type="ECO:0000256" key="1">
    <source>
        <dbReference type="ARBA" id="ARBA00022786"/>
    </source>
</evidence>
<dbReference type="GeneID" id="14924341"/>
<dbReference type="InterPro" id="IPR028889">
    <property type="entry name" value="USP"/>
</dbReference>
<dbReference type="EMBL" id="KB007857">
    <property type="protein sequence ID" value="ELR23368.1"/>
    <property type="molecule type" value="Genomic_DNA"/>
</dbReference>
<accession>L8HF22</accession>